<dbReference type="EMBL" id="JANRML010000147">
    <property type="protein sequence ID" value="MCZ2221996.1"/>
    <property type="molecule type" value="Genomic_DNA"/>
</dbReference>
<reference evidence="2" key="1">
    <citation type="submission" date="2022-08" db="EMBL/GenBank/DDBJ databases">
        <title>Corynebacterium sp. nov., isolated from clinical breast specimens.</title>
        <authorList>
            <person name="Zhang T."/>
        </authorList>
    </citation>
    <scope>NUCLEOTIDE SEQUENCE</scope>
    <source>
        <strain evidence="2">CCUG 57942</strain>
    </source>
</reference>
<feature type="non-terminal residue" evidence="2">
    <location>
        <position position="1"/>
    </location>
</feature>
<accession>A0A9Q4NT81</accession>
<dbReference type="Proteomes" id="UP001071110">
    <property type="component" value="Unassembled WGS sequence"/>
</dbReference>
<gene>
    <name evidence="2" type="ORF">NUW87_11605</name>
</gene>
<organism evidence="2 3">
    <name type="scientific">Corynebacterium pilbarense</name>
    <dbReference type="NCBI Taxonomy" id="1288393"/>
    <lineage>
        <taxon>Bacteria</taxon>
        <taxon>Bacillati</taxon>
        <taxon>Actinomycetota</taxon>
        <taxon>Actinomycetes</taxon>
        <taxon>Mycobacteriales</taxon>
        <taxon>Corynebacteriaceae</taxon>
        <taxon>Corynebacterium</taxon>
    </lineage>
</organism>
<dbReference type="RefSeq" id="WP_269028689.1">
    <property type="nucleotide sequence ID" value="NZ_JANRML010000147.1"/>
</dbReference>
<evidence type="ECO:0000313" key="3">
    <source>
        <dbReference type="Proteomes" id="UP001071110"/>
    </source>
</evidence>
<dbReference type="AlphaFoldDB" id="A0A9Q4NT81"/>
<comment type="caution">
    <text evidence="2">The sequence shown here is derived from an EMBL/GenBank/DDBJ whole genome shotgun (WGS) entry which is preliminary data.</text>
</comment>
<protein>
    <recommendedName>
        <fullName evidence="1">Retroviral polymerase SH3-like domain-containing protein</fullName>
    </recommendedName>
</protein>
<evidence type="ECO:0000259" key="1">
    <source>
        <dbReference type="Pfam" id="PF25597"/>
    </source>
</evidence>
<evidence type="ECO:0000313" key="2">
    <source>
        <dbReference type="EMBL" id="MCZ2221996.1"/>
    </source>
</evidence>
<dbReference type="Pfam" id="PF25597">
    <property type="entry name" value="SH3_retrovirus"/>
    <property type="match status" value="1"/>
</dbReference>
<keyword evidence="3" id="KW-1185">Reference proteome</keyword>
<dbReference type="InterPro" id="IPR057670">
    <property type="entry name" value="SH3_retrovirus"/>
</dbReference>
<proteinExistence type="predicted"/>
<sequence>LSLQHPRVFGCDAYVHVPKENRSKLDKKVEKCIFIGYKDGVKGYNLWNPETQKPRKLFPVEMSFSER</sequence>
<name>A0A9Q4NT81_9CORY</name>
<feature type="domain" description="Retroviral polymerase SH3-like" evidence="1">
    <location>
        <begin position="11"/>
        <end position="53"/>
    </location>
</feature>